<dbReference type="RefSeq" id="XP_005823903.1">
    <property type="nucleotide sequence ID" value="XM_005823846.1"/>
</dbReference>
<dbReference type="Gene3D" id="1.10.150.50">
    <property type="entry name" value="Transcription Factor, Ets-1"/>
    <property type="match status" value="1"/>
</dbReference>
<evidence type="ECO:0000313" key="5">
    <source>
        <dbReference type="Proteomes" id="UP000011087"/>
    </source>
</evidence>
<proteinExistence type="predicted"/>
<feature type="region of interest" description="Disordered" evidence="1">
    <location>
        <begin position="80"/>
        <end position="122"/>
    </location>
</feature>
<dbReference type="Proteomes" id="UP000011087">
    <property type="component" value="Unassembled WGS sequence"/>
</dbReference>
<dbReference type="GeneID" id="17293620"/>
<sequence>MSCEQDLVDFLAKLKLSRCREYLVQNNVTSLDSLKKLPVNDLKAIGFRTEVRSRIQKSLNSSEPDTEYFEEEKYVTVDEEEEAAIQEQSKPTSAKKKKKSKGAYKHGGSSSSNPVPGEDGSTLEPQLEQLLSTLGLSECAPVFQRNNITSLASCRFVTKEALVGNFGVPSEKAGLLLSYIISASPGVAQERRLPELAPDLDMIVSSLNLPEIDRRMVKTALQTNEVLSVRDAKAKRFAMMNELGLSADAATELGRLLDAGPV</sequence>
<evidence type="ECO:0000313" key="4">
    <source>
        <dbReference type="EnsemblProtists" id="EKX36923"/>
    </source>
</evidence>
<dbReference type="InterPro" id="IPR013761">
    <property type="entry name" value="SAM/pointed_sf"/>
</dbReference>
<reference evidence="3 5" key="1">
    <citation type="journal article" date="2012" name="Nature">
        <title>Algal genomes reveal evolutionary mosaicism and the fate of nucleomorphs.</title>
        <authorList>
            <consortium name="DOE Joint Genome Institute"/>
            <person name="Curtis B.A."/>
            <person name="Tanifuji G."/>
            <person name="Burki F."/>
            <person name="Gruber A."/>
            <person name="Irimia M."/>
            <person name="Maruyama S."/>
            <person name="Arias M.C."/>
            <person name="Ball S.G."/>
            <person name="Gile G.H."/>
            <person name="Hirakawa Y."/>
            <person name="Hopkins J.F."/>
            <person name="Kuo A."/>
            <person name="Rensing S.A."/>
            <person name="Schmutz J."/>
            <person name="Symeonidi A."/>
            <person name="Elias M."/>
            <person name="Eveleigh R.J."/>
            <person name="Herman E.K."/>
            <person name="Klute M.J."/>
            <person name="Nakayama T."/>
            <person name="Obornik M."/>
            <person name="Reyes-Prieto A."/>
            <person name="Armbrust E.V."/>
            <person name="Aves S.J."/>
            <person name="Beiko R.G."/>
            <person name="Coutinho P."/>
            <person name="Dacks J.B."/>
            <person name="Durnford D.G."/>
            <person name="Fast N.M."/>
            <person name="Green B.R."/>
            <person name="Grisdale C.J."/>
            <person name="Hempel F."/>
            <person name="Henrissat B."/>
            <person name="Hoppner M.P."/>
            <person name="Ishida K."/>
            <person name="Kim E."/>
            <person name="Koreny L."/>
            <person name="Kroth P.G."/>
            <person name="Liu Y."/>
            <person name="Malik S.B."/>
            <person name="Maier U.G."/>
            <person name="McRose D."/>
            <person name="Mock T."/>
            <person name="Neilson J.A."/>
            <person name="Onodera N.T."/>
            <person name="Poole A.M."/>
            <person name="Pritham E.J."/>
            <person name="Richards T.A."/>
            <person name="Rocap G."/>
            <person name="Roy S.W."/>
            <person name="Sarai C."/>
            <person name="Schaack S."/>
            <person name="Shirato S."/>
            <person name="Slamovits C.H."/>
            <person name="Spencer D.F."/>
            <person name="Suzuki S."/>
            <person name="Worden A.Z."/>
            <person name="Zauner S."/>
            <person name="Barry K."/>
            <person name="Bell C."/>
            <person name="Bharti A.K."/>
            <person name="Crow J.A."/>
            <person name="Grimwood J."/>
            <person name="Kramer R."/>
            <person name="Lindquist E."/>
            <person name="Lucas S."/>
            <person name="Salamov A."/>
            <person name="McFadden G.I."/>
            <person name="Lane C.E."/>
            <person name="Keeling P.J."/>
            <person name="Gray M.W."/>
            <person name="Grigoriev I.V."/>
            <person name="Archibald J.M."/>
        </authorList>
    </citation>
    <scope>NUCLEOTIDE SEQUENCE</scope>
    <source>
        <strain evidence="3 5">CCMP2712</strain>
    </source>
</reference>
<reference evidence="5" key="2">
    <citation type="submission" date="2012-11" db="EMBL/GenBank/DDBJ databases">
        <authorList>
            <person name="Kuo A."/>
            <person name="Curtis B.A."/>
            <person name="Tanifuji G."/>
            <person name="Burki F."/>
            <person name="Gruber A."/>
            <person name="Irimia M."/>
            <person name="Maruyama S."/>
            <person name="Arias M.C."/>
            <person name="Ball S.G."/>
            <person name="Gile G.H."/>
            <person name="Hirakawa Y."/>
            <person name="Hopkins J.F."/>
            <person name="Rensing S.A."/>
            <person name="Schmutz J."/>
            <person name="Symeonidi A."/>
            <person name="Elias M."/>
            <person name="Eveleigh R.J."/>
            <person name="Herman E.K."/>
            <person name="Klute M.J."/>
            <person name="Nakayama T."/>
            <person name="Obornik M."/>
            <person name="Reyes-Prieto A."/>
            <person name="Armbrust E.V."/>
            <person name="Aves S.J."/>
            <person name="Beiko R.G."/>
            <person name="Coutinho P."/>
            <person name="Dacks J.B."/>
            <person name="Durnford D.G."/>
            <person name="Fast N.M."/>
            <person name="Green B.R."/>
            <person name="Grisdale C."/>
            <person name="Hempe F."/>
            <person name="Henrissat B."/>
            <person name="Hoppner M.P."/>
            <person name="Ishida K.-I."/>
            <person name="Kim E."/>
            <person name="Koreny L."/>
            <person name="Kroth P.G."/>
            <person name="Liu Y."/>
            <person name="Malik S.-B."/>
            <person name="Maier U.G."/>
            <person name="McRose D."/>
            <person name="Mock T."/>
            <person name="Neilson J.A."/>
            <person name="Onodera N.T."/>
            <person name="Poole A.M."/>
            <person name="Pritham E.J."/>
            <person name="Richards T.A."/>
            <person name="Rocap G."/>
            <person name="Roy S.W."/>
            <person name="Sarai C."/>
            <person name="Schaack S."/>
            <person name="Shirato S."/>
            <person name="Slamovits C.H."/>
            <person name="Spencer D.F."/>
            <person name="Suzuki S."/>
            <person name="Worden A.Z."/>
            <person name="Zauner S."/>
            <person name="Barry K."/>
            <person name="Bell C."/>
            <person name="Bharti A.K."/>
            <person name="Crow J.A."/>
            <person name="Grimwood J."/>
            <person name="Kramer R."/>
            <person name="Lindquist E."/>
            <person name="Lucas S."/>
            <person name="Salamov A."/>
            <person name="McFadden G.I."/>
            <person name="Lane C.E."/>
            <person name="Keeling P.J."/>
            <person name="Gray M.W."/>
            <person name="Grigoriev I.V."/>
            <person name="Archibald J.M."/>
        </authorList>
    </citation>
    <scope>NUCLEOTIDE SEQUENCE</scope>
    <source>
        <strain evidence="5">CCMP2712</strain>
    </source>
</reference>
<evidence type="ECO:0000259" key="2">
    <source>
        <dbReference type="Pfam" id="PF22993"/>
    </source>
</evidence>
<organism evidence="3">
    <name type="scientific">Guillardia theta (strain CCMP2712)</name>
    <name type="common">Cryptophyte</name>
    <dbReference type="NCBI Taxonomy" id="905079"/>
    <lineage>
        <taxon>Eukaryota</taxon>
        <taxon>Cryptophyceae</taxon>
        <taxon>Pyrenomonadales</taxon>
        <taxon>Geminigeraceae</taxon>
        <taxon>Guillardia</taxon>
    </lineage>
</organism>
<dbReference type="PaxDb" id="55529-EKX36923"/>
<gene>
    <name evidence="3" type="ORF">GUITHDRAFT_155111</name>
</gene>
<feature type="compositionally biased region" description="Basic residues" evidence="1">
    <location>
        <begin position="93"/>
        <end position="104"/>
    </location>
</feature>
<accession>L1IKZ2</accession>
<dbReference type="OrthoDB" id="10523005at2759"/>
<name>L1IKZ2_GUITC</name>
<dbReference type="KEGG" id="gtt:GUITHDRAFT_155111"/>
<keyword evidence="5" id="KW-1185">Reference proteome</keyword>
<feature type="non-terminal residue" evidence="3">
    <location>
        <position position="262"/>
    </location>
</feature>
<evidence type="ECO:0000313" key="3">
    <source>
        <dbReference type="EMBL" id="EKX36923.1"/>
    </source>
</evidence>
<dbReference type="InterPro" id="IPR054590">
    <property type="entry name" value="EPH_SAM"/>
</dbReference>
<dbReference type="EMBL" id="JH993066">
    <property type="protein sequence ID" value="EKX36923.1"/>
    <property type="molecule type" value="Genomic_DNA"/>
</dbReference>
<dbReference type="AlphaFoldDB" id="L1IKZ2"/>
<reference evidence="4" key="3">
    <citation type="submission" date="2015-06" db="UniProtKB">
        <authorList>
            <consortium name="EnsemblProtists"/>
        </authorList>
    </citation>
    <scope>IDENTIFICATION</scope>
</reference>
<dbReference type="SUPFAM" id="SSF47769">
    <property type="entry name" value="SAM/Pointed domain"/>
    <property type="match status" value="1"/>
</dbReference>
<dbReference type="EnsemblProtists" id="EKX36923">
    <property type="protein sequence ID" value="EKX36923"/>
    <property type="gene ID" value="GUITHDRAFT_155111"/>
</dbReference>
<evidence type="ECO:0000256" key="1">
    <source>
        <dbReference type="SAM" id="MobiDB-lite"/>
    </source>
</evidence>
<feature type="domain" description="Ephrin receptor 1 SAM" evidence="2">
    <location>
        <begin position="7"/>
        <end position="60"/>
    </location>
</feature>
<dbReference type="HOGENOM" id="CLU_1063940_0_0_1"/>
<protein>
    <recommendedName>
        <fullName evidence="2">Ephrin receptor 1 SAM domain-containing protein</fullName>
    </recommendedName>
</protein>
<dbReference type="Pfam" id="PF22993">
    <property type="entry name" value="SAM_EPH"/>
    <property type="match status" value="1"/>
</dbReference>